<protein>
    <submittedName>
        <fullName evidence="1">Uncharacterized protein</fullName>
    </submittedName>
</protein>
<gene>
    <name evidence="1" type="ORF">E4K67_20685</name>
</gene>
<accession>A0A4Z0R0S6</accession>
<keyword evidence="2" id="KW-1185">Reference proteome</keyword>
<dbReference type="Proteomes" id="UP000298460">
    <property type="component" value="Unassembled WGS sequence"/>
</dbReference>
<dbReference type="EMBL" id="SPQQ01000008">
    <property type="protein sequence ID" value="TGE36348.1"/>
    <property type="molecule type" value="Genomic_DNA"/>
</dbReference>
<dbReference type="AlphaFoldDB" id="A0A4Z0R0S6"/>
<evidence type="ECO:0000313" key="2">
    <source>
        <dbReference type="Proteomes" id="UP000298460"/>
    </source>
</evidence>
<organism evidence="1 2">
    <name type="scientific">Desulfosporosinus fructosivorans</name>
    <dbReference type="NCBI Taxonomy" id="2018669"/>
    <lineage>
        <taxon>Bacteria</taxon>
        <taxon>Bacillati</taxon>
        <taxon>Bacillota</taxon>
        <taxon>Clostridia</taxon>
        <taxon>Eubacteriales</taxon>
        <taxon>Desulfitobacteriaceae</taxon>
        <taxon>Desulfosporosinus</taxon>
    </lineage>
</organism>
<reference evidence="1 2" key="1">
    <citation type="submission" date="2019-03" db="EMBL/GenBank/DDBJ databases">
        <title>Draft Genome Sequence of Desulfosporosinus fructosivorans Strain 63.6F, Isolated from Marine Sediment in the Baltic Sea.</title>
        <authorList>
            <person name="Hausmann B."/>
            <person name="Vandieken V."/>
            <person name="Pjevac P."/>
            <person name="Schreck K."/>
            <person name="Herbold C.W."/>
            <person name="Loy A."/>
        </authorList>
    </citation>
    <scope>NUCLEOTIDE SEQUENCE [LARGE SCALE GENOMIC DNA]</scope>
    <source>
        <strain evidence="1 2">63.6F</strain>
    </source>
</reference>
<evidence type="ECO:0000313" key="1">
    <source>
        <dbReference type="EMBL" id="TGE36348.1"/>
    </source>
</evidence>
<name>A0A4Z0R0S6_9FIRM</name>
<proteinExistence type="predicted"/>
<comment type="caution">
    <text evidence="1">The sequence shown here is derived from an EMBL/GenBank/DDBJ whole genome shotgun (WGS) entry which is preliminary data.</text>
</comment>
<sequence length="137" mass="15806">MVINYDEIFPVKAKVPEGPMIKYVVRLSLVAPKNNYDLTGICEDIDIPQTFSKAADRYNEHPSRRLDGGEIINIKVRSDDIVFTLQIKSGHMKSMRNTIGNSISKWLYTDYCWKRLTALSDTELRKKLFTVEYVEVS</sequence>
<dbReference type="RefSeq" id="WP_135550187.1">
    <property type="nucleotide sequence ID" value="NZ_SPQQ01000008.1"/>
</dbReference>